<dbReference type="InterPro" id="IPR013761">
    <property type="entry name" value="SAM/pointed_sf"/>
</dbReference>
<name>A0A336MUW0_CULSO</name>
<dbReference type="VEuPathDB" id="VectorBase:CSON007887"/>
<dbReference type="Pfam" id="PF00536">
    <property type="entry name" value="SAM_1"/>
    <property type="match status" value="1"/>
</dbReference>
<evidence type="ECO:0000313" key="2">
    <source>
        <dbReference type="EMBL" id="SSX34384.1"/>
    </source>
</evidence>
<dbReference type="EMBL" id="UFQT01002978">
    <property type="protein sequence ID" value="SSX34384.1"/>
    <property type="molecule type" value="Genomic_DNA"/>
</dbReference>
<protein>
    <submittedName>
        <fullName evidence="2">CSON007887 protein</fullName>
    </submittedName>
</protein>
<sequence length="220" mass="25149">MANSSYNNSPITPLLGISESFFQASPFNSSSDSSFGRDWNKQNNLNVRTFSPSNRFVKSPNFSPITKKFADLTITEEIDESNGNKTFLIDDTNSPHTPLNQTYIKDSGVRPKKNVDNGTSNRFEHDKIHRRRTMFLLPPTPTYNKVPSKLNTSDFEHAFSVDTILKEIGMTKYIDLFNMEEINIPVFLTLDDNDLMTIGIMDVEERCEILKAVETYQFLK</sequence>
<reference evidence="2" key="1">
    <citation type="submission" date="2018-07" db="EMBL/GenBank/DDBJ databases">
        <authorList>
            <person name="Quirk P.G."/>
            <person name="Krulwich T.A."/>
        </authorList>
    </citation>
    <scope>NUCLEOTIDE SEQUENCE</scope>
</reference>
<dbReference type="CDD" id="cd09487">
    <property type="entry name" value="SAM_superfamily"/>
    <property type="match status" value="1"/>
</dbReference>
<dbReference type="InterPro" id="IPR001660">
    <property type="entry name" value="SAM"/>
</dbReference>
<dbReference type="AlphaFoldDB" id="A0A336MUW0"/>
<dbReference type="PROSITE" id="PS50105">
    <property type="entry name" value="SAM_DOMAIN"/>
    <property type="match status" value="1"/>
</dbReference>
<evidence type="ECO:0000259" key="1">
    <source>
        <dbReference type="PROSITE" id="PS50105"/>
    </source>
</evidence>
<accession>A0A336MUW0</accession>
<organism evidence="2">
    <name type="scientific">Culicoides sonorensis</name>
    <name type="common">Biting midge</name>
    <dbReference type="NCBI Taxonomy" id="179676"/>
    <lineage>
        <taxon>Eukaryota</taxon>
        <taxon>Metazoa</taxon>
        <taxon>Ecdysozoa</taxon>
        <taxon>Arthropoda</taxon>
        <taxon>Hexapoda</taxon>
        <taxon>Insecta</taxon>
        <taxon>Pterygota</taxon>
        <taxon>Neoptera</taxon>
        <taxon>Endopterygota</taxon>
        <taxon>Diptera</taxon>
        <taxon>Nematocera</taxon>
        <taxon>Chironomoidea</taxon>
        <taxon>Ceratopogonidae</taxon>
        <taxon>Ceratopogoninae</taxon>
        <taxon>Culicoides</taxon>
        <taxon>Monoculicoides</taxon>
    </lineage>
</organism>
<gene>
    <name evidence="2" type="primary">CSON007887</name>
</gene>
<proteinExistence type="predicted"/>
<dbReference type="Gene3D" id="1.10.150.50">
    <property type="entry name" value="Transcription Factor, Ets-1"/>
    <property type="match status" value="1"/>
</dbReference>
<dbReference type="SUPFAM" id="SSF47769">
    <property type="entry name" value="SAM/Pointed domain"/>
    <property type="match status" value="1"/>
</dbReference>
<feature type="domain" description="SAM" evidence="1">
    <location>
        <begin position="160"/>
        <end position="219"/>
    </location>
</feature>